<dbReference type="RefSeq" id="YP_009294268.1">
    <property type="nucleotide sequence ID" value="NC_031147.1"/>
</dbReference>
<dbReference type="GeneID" id="29070210"/>
<organism evidence="3">
    <name type="scientific">Palmaria palmata</name>
    <name type="common">Dulse</name>
    <name type="synonym">Rhodymenia palmata</name>
    <dbReference type="NCBI Taxonomy" id="2822"/>
    <lineage>
        <taxon>Eukaryota</taxon>
        <taxon>Rhodophyta</taxon>
        <taxon>Florideophyceae</taxon>
        <taxon>Nemaliophycidae</taxon>
        <taxon>Palmariales</taxon>
        <taxon>Palmariaceae</taxon>
        <taxon>Palmaria</taxon>
    </lineage>
</organism>
<evidence type="ECO:0000256" key="1">
    <source>
        <dbReference type="ARBA" id="ARBA00008091"/>
    </source>
</evidence>
<dbReference type="InterPro" id="IPR007574">
    <property type="entry name" value="NblA"/>
</dbReference>
<evidence type="ECO:0000256" key="2">
    <source>
        <dbReference type="ARBA" id="ARBA00021553"/>
    </source>
</evidence>
<dbReference type="AlphaFoldDB" id="A0A1C9CH37"/>
<name>A0A1C9CH37_PALPL</name>
<comment type="similarity">
    <text evidence="1">Belongs to the ycf18/nblA family.</text>
</comment>
<evidence type="ECO:0000313" key="3">
    <source>
        <dbReference type="EMBL" id="AOM67708.1"/>
    </source>
</evidence>
<dbReference type="SUPFAM" id="SSF109859">
    <property type="entry name" value="NblA-like"/>
    <property type="match status" value="1"/>
</dbReference>
<accession>A0A1C9CH37</accession>
<dbReference type="Gene3D" id="1.10.287.670">
    <property type="entry name" value="Phycobilisome degradation protein NblA"/>
    <property type="match status" value="1"/>
</dbReference>
<geneLocation type="plastid" evidence="3"/>
<sequence>MNYPNNLSLEQQFKLKIKENQITGLHKNESKEYLYLLLRYMLIKDNIIKFMIKNSKF</sequence>
<dbReference type="Pfam" id="PF04485">
    <property type="entry name" value="NblA"/>
    <property type="match status" value="1"/>
</dbReference>
<keyword evidence="3" id="KW-0934">Plastid</keyword>
<protein>
    <recommendedName>
        <fullName evidence="2">Uncharacterized protein ycf18</fullName>
    </recommendedName>
</protein>
<gene>
    <name evidence="3" type="primary">nblA</name>
    <name evidence="3" type="ORF">Palma_076</name>
</gene>
<dbReference type="InterPro" id="IPR036904">
    <property type="entry name" value="NblA_sf"/>
</dbReference>
<dbReference type="EMBL" id="KX284726">
    <property type="protein sequence ID" value="AOM67708.1"/>
    <property type="molecule type" value="Genomic_DNA"/>
</dbReference>
<proteinExistence type="inferred from homology"/>
<reference evidence="3" key="1">
    <citation type="journal article" date="2018" name="PLoS ONE">
        <title>Plastid genome analysis of three Nemaliophycidae red algal species suggests environmental adaptation for iron limited habitats.</title>
        <authorList>
            <person name="Cho C.H."/>
            <person name="Choi J.W."/>
            <person name="Lam D.W."/>
            <person name="Kim K.M."/>
            <person name="Yoon H.S."/>
        </authorList>
    </citation>
    <scope>NUCLEOTIDE SEQUENCE</scope>
</reference>